<keyword evidence="3" id="KW-1185">Reference proteome</keyword>
<dbReference type="Gramene" id="evm.model.08.766">
    <property type="protein sequence ID" value="cds.evm.model.08.766"/>
    <property type="gene ID" value="evm.TU.08.766"/>
</dbReference>
<feature type="region of interest" description="Disordered" evidence="1">
    <location>
        <begin position="89"/>
        <end position="120"/>
    </location>
</feature>
<organism evidence="2 3">
    <name type="scientific">Cannabis sativa</name>
    <name type="common">Hemp</name>
    <name type="synonym">Marijuana</name>
    <dbReference type="NCBI Taxonomy" id="3483"/>
    <lineage>
        <taxon>Eukaryota</taxon>
        <taxon>Viridiplantae</taxon>
        <taxon>Streptophyta</taxon>
        <taxon>Embryophyta</taxon>
        <taxon>Tracheophyta</taxon>
        <taxon>Spermatophyta</taxon>
        <taxon>Magnoliopsida</taxon>
        <taxon>eudicotyledons</taxon>
        <taxon>Gunneridae</taxon>
        <taxon>Pentapetalae</taxon>
        <taxon>rosids</taxon>
        <taxon>fabids</taxon>
        <taxon>Rosales</taxon>
        <taxon>Cannabaceae</taxon>
        <taxon>Cannabis</taxon>
    </lineage>
</organism>
<dbReference type="Proteomes" id="UP000596661">
    <property type="component" value="Chromosome 8"/>
</dbReference>
<evidence type="ECO:0000313" key="2">
    <source>
        <dbReference type="EnsemblPlants" id="cds.evm.model.08.766"/>
    </source>
</evidence>
<reference evidence="2" key="2">
    <citation type="submission" date="2021-03" db="UniProtKB">
        <authorList>
            <consortium name="EnsemblPlants"/>
        </authorList>
    </citation>
    <scope>IDENTIFICATION</scope>
</reference>
<evidence type="ECO:0000313" key="3">
    <source>
        <dbReference type="Proteomes" id="UP000596661"/>
    </source>
</evidence>
<evidence type="ECO:0000256" key="1">
    <source>
        <dbReference type="SAM" id="MobiDB-lite"/>
    </source>
</evidence>
<reference evidence="2" key="1">
    <citation type="submission" date="2018-11" db="EMBL/GenBank/DDBJ databases">
        <authorList>
            <person name="Grassa J C."/>
        </authorList>
    </citation>
    <scope>NUCLEOTIDE SEQUENCE [LARGE SCALE GENOMIC DNA]</scope>
</reference>
<name>A0A803QCA8_CANSA</name>
<dbReference type="AlphaFoldDB" id="A0A803QCA8"/>
<dbReference type="EMBL" id="UZAU01000692">
    <property type="status" value="NOT_ANNOTATED_CDS"/>
    <property type="molecule type" value="Genomic_DNA"/>
</dbReference>
<dbReference type="EnsemblPlants" id="evm.model.08.766">
    <property type="protein sequence ID" value="cds.evm.model.08.766"/>
    <property type="gene ID" value="evm.TU.08.766"/>
</dbReference>
<sequence>MIDAASGGALVDRTPTVARSLISNMANKRDLVGYARLWGHTTHTCQNVYEGPTEVVNAIGGFPGQLRQQYNPYSKTYNEGWRDYPNFCYGNKQQAAPPRPPGLNYEQKPQAQQAPLSNSKPSIEDLITSLAKNSLRFQRTTEAPLKSLANSIGQMASSTAKIKAKFFERFPSQPIEIPRARANVIMLRSGTSYAPSTPFSSSM</sequence>
<proteinExistence type="predicted"/>
<protein>
    <submittedName>
        <fullName evidence="2">Uncharacterized protein</fullName>
    </submittedName>
</protein>
<accession>A0A803QCA8</accession>
<feature type="compositionally biased region" description="Polar residues" evidence="1">
    <location>
        <begin position="107"/>
        <end position="120"/>
    </location>
</feature>
<dbReference type="OMA" id="LCRICAT"/>